<dbReference type="STRING" id="435908.IDSA_04310"/>
<keyword evidence="2" id="KW-1185">Reference proteome</keyword>
<dbReference type="RefSeq" id="WP_034774460.1">
    <property type="nucleotide sequence ID" value="NZ_JPER01000001.1"/>
</dbReference>
<proteinExistence type="predicted"/>
<dbReference type="Proteomes" id="UP000054363">
    <property type="component" value="Unassembled WGS sequence"/>
</dbReference>
<organism evidence="1 2">
    <name type="scientific">Pseudidiomarina salinarum</name>
    <dbReference type="NCBI Taxonomy" id="435908"/>
    <lineage>
        <taxon>Bacteria</taxon>
        <taxon>Pseudomonadati</taxon>
        <taxon>Pseudomonadota</taxon>
        <taxon>Gammaproteobacteria</taxon>
        <taxon>Alteromonadales</taxon>
        <taxon>Idiomarinaceae</taxon>
        <taxon>Pseudidiomarina</taxon>
    </lineage>
</organism>
<evidence type="ECO:0000313" key="1">
    <source>
        <dbReference type="EMBL" id="KFZ31909.1"/>
    </source>
</evidence>
<dbReference type="OrthoDB" id="114943at2"/>
<name>A0A094J1J5_9GAMM</name>
<dbReference type="CDD" id="cd19166">
    <property type="entry name" value="HemeO-bac"/>
    <property type="match status" value="1"/>
</dbReference>
<dbReference type="EMBL" id="JPER01000001">
    <property type="protein sequence ID" value="KFZ31909.1"/>
    <property type="molecule type" value="Genomic_DNA"/>
</dbReference>
<dbReference type="GO" id="GO:0004392">
    <property type="term" value="F:heme oxygenase (decyclizing) activity"/>
    <property type="evidence" value="ECO:0007669"/>
    <property type="project" value="InterPro"/>
</dbReference>
<accession>A0A094J1J5</accession>
<evidence type="ECO:0008006" key="3">
    <source>
        <dbReference type="Google" id="ProtNLM"/>
    </source>
</evidence>
<reference evidence="1 2" key="1">
    <citation type="submission" date="2014-06" db="EMBL/GenBank/DDBJ databases">
        <title>The draft genome sequence of Idiomarina salinarum ISL-52.</title>
        <authorList>
            <person name="Du J."/>
            <person name="Shao Z."/>
        </authorList>
    </citation>
    <scope>NUCLEOTIDE SEQUENCE [LARGE SCALE GENOMIC DNA]</scope>
    <source>
        <strain evidence="1 2">ISL-52</strain>
    </source>
</reference>
<gene>
    <name evidence="1" type="ORF">IDSA_04310</name>
</gene>
<dbReference type="Gene3D" id="1.20.910.10">
    <property type="entry name" value="Heme oxygenase-like"/>
    <property type="match status" value="1"/>
</dbReference>
<protein>
    <recommendedName>
        <fullName evidence="3">Heme oxygenase</fullName>
    </recommendedName>
</protein>
<dbReference type="eggNOG" id="COG3230">
    <property type="taxonomic scope" value="Bacteria"/>
</dbReference>
<dbReference type="AlphaFoldDB" id="A0A094J1J5"/>
<dbReference type="InterPro" id="IPR016053">
    <property type="entry name" value="Haem_Oase-like"/>
</dbReference>
<dbReference type="Pfam" id="PF01126">
    <property type="entry name" value="Heme_oxygenase"/>
    <property type="match status" value="1"/>
</dbReference>
<dbReference type="InterPro" id="IPR016084">
    <property type="entry name" value="Haem_Oase-like_multi-hlx"/>
</dbReference>
<sequence>MDDAAILQQLRTHTADLHREVESGSVMSRLLQPDLTANQYLAALQVLAAFITRYETQLIQAFDRPHGYQYIPRLPLLMADIEAVGNAPSEVSEPAEKPPSPTRWGLIGAAYVIEGSTQGGRILGRRIEKTLGPELSLTSEHGISYFNLHQRGSWIEFTDWLSQLEHTPAQRKEIVGGAQSAFRYLSEMLTTTPFYEVH</sequence>
<evidence type="ECO:0000313" key="2">
    <source>
        <dbReference type="Proteomes" id="UP000054363"/>
    </source>
</evidence>
<dbReference type="GO" id="GO:0006788">
    <property type="term" value="P:heme oxidation"/>
    <property type="evidence" value="ECO:0007669"/>
    <property type="project" value="InterPro"/>
</dbReference>
<dbReference type="SUPFAM" id="SSF48613">
    <property type="entry name" value="Heme oxygenase-like"/>
    <property type="match status" value="1"/>
</dbReference>
<comment type="caution">
    <text evidence="1">The sequence shown here is derived from an EMBL/GenBank/DDBJ whole genome shotgun (WGS) entry which is preliminary data.</text>
</comment>